<keyword evidence="6" id="KW-1185">Reference proteome</keyword>
<evidence type="ECO:0000256" key="2">
    <source>
        <dbReference type="ARBA" id="ARBA00023002"/>
    </source>
</evidence>
<dbReference type="GO" id="GO:0047035">
    <property type="term" value="F:testosterone dehydrogenase (NAD+) activity"/>
    <property type="evidence" value="ECO:0007669"/>
    <property type="project" value="TreeGrafter"/>
</dbReference>
<keyword evidence="2" id="KW-0560">Oxidoreductase</keyword>
<evidence type="ECO:0008006" key="7">
    <source>
        <dbReference type="Google" id="ProtNLM"/>
    </source>
</evidence>
<accession>A0A9Q1AU45</accession>
<dbReference type="PANTHER" id="PTHR43313">
    <property type="entry name" value="SHORT-CHAIN DEHYDROGENASE/REDUCTASE FAMILY 9C"/>
    <property type="match status" value="1"/>
</dbReference>
<comment type="similarity">
    <text evidence="1 3">Belongs to the short-chain dehydrogenases/reductases (SDR) family.</text>
</comment>
<dbReference type="AlphaFoldDB" id="A0A9Q1AU45"/>
<evidence type="ECO:0000313" key="6">
    <source>
        <dbReference type="Proteomes" id="UP001142489"/>
    </source>
</evidence>
<comment type="caution">
    <text evidence="5">The sequence shown here is derived from an EMBL/GenBank/DDBJ whole genome shotgun (WGS) entry which is preliminary data.</text>
</comment>
<evidence type="ECO:0000256" key="1">
    <source>
        <dbReference type="ARBA" id="ARBA00006484"/>
    </source>
</evidence>
<dbReference type="PANTHER" id="PTHR43313:SF3">
    <property type="entry name" value="17-BETA-HYDROXYSTEROID DEHYDROGENASE TYPE 2"/>
    <property type="match status" value="1"/>
</dbReference>
<gene>
    <name evidence="5" type="ORF">JRQ81_006180</name>
</gene>
<dbReference type="Gene3D" id="3.40.50.720">
    <property type="entry name" value="NAD(P)-binding Rossmann-like Domain"/>
    <property type="match status" value="1"/>
</dbReference>
<name>A0A9Q1AU45_9SAUR</name>
<dbReference type="InterPro" id="IPR002347">
    <property type="entry name" value="SDR_fam"/>
</dbReference>
<dbReference type="GO" id="GO:0008202">
    <property type="term" value="P:steroid metabolic process"/>
    <property type="evidence" value="ECO:0007669"/>
    <property type="project" value="TreeGrafter"/>
</dbReference>
<dbReference type="PROSITE" id="PS00061">
    <property type="entry name" value="ADH_SHORT"/>
    <property type="match status" value="1"/>
</dbReference>
<dbReference type="InterPro" id="IPR036291">
    <property type="entry name" value="NAD(P)-bd_dom_sf"/>
</dbReference>
<dbReference type="Proteomes" id="UP001142489">
    <property type="component" value="Unassembled WGS sequence"/>
</dbReference>
<proteinExistence type="inferred from homology"/>
<keyword evidence="4" id="KW-1133">Transmembrane helix</keyword>
<feature type="transmembrane region" description="Helical" evidence="4">
    <location>
        <begin position="12"/>
        <end position="29"/>
    </location>
</feature>
<keyword evidence="4" id="KW-0472">Membrane</keyword>
<dbReference type="SUPFAM" id="SSF51735">
    <property type="entry name" value="NAD(P)-binding Rossmann-fold domains"/>
    <property type="match status" value="1"/>
</dbReference>
<dbReference type="GO" id="GO:0004303">
    <property type="term" value="F:estradiol 17-beta-dehydrogenase [NAD(P)+] activity"/>
    <property type="evidence" value="ECO:0007669"/>
    <property type="project" value="TreeGrafter"/>
</dbReference>
<organism evidence="5 6">
    <name type="scientific">Phrynocephalus forsythii</name>
    <dbReference type="NCBI Taxonomy" id="171643"/>
    <lineage>
        <taxon>Eukaryota</taxon>
        <taxon>Metazoa</taxon>
        <taxon>Chordata</taxon>
        <taxon>Craniata</taxon>
        <taxon>Vertebrata</taxon>
        <taxon>Euteleostomi</taxon>
        <taxon>Lepidosauria</taxon>
        <taxon>Squamata</taxon>
        <taxon>Bifurcata</taxon>
        <taxon>Unidentata</taxon>
        <taxon>Episquamata</taxon>
        <taxon>Toxicofera</taxon>
        <taxon>Iguania</taxon>
        <taxon>Acrodonta</taxon>
        <taxon>Agamidae</taxon>
        <taxon>Agaminae</taxon>
        <taxon>Phrynocephalus</taxon>
    </lineage>
</organism>
<keyword evidence="4" id="KW-0812">Transmembrane</keyword>
<feature type="transmembrane region" description="Helical" evidence="4">
    <location>
        <begin position="41"/>
        <end position="59"/>
    </location>
</feature>
<dbReference type="CDD" id="cd09805">
    <property type="entry name" value="type2_17beta_HSD-like_SDR_c"/>
    <property type="match status" value="1"/>
</dbReference>
<evidence type="ECO:0000256" key="3">
    <source>
        <dbReference type="RuleBase" id="RU000363"/>
    </source>
</evidence>
<protein>
    <recommendedName>
        <fullName evidence="7">Estradiol 17-beta-dehydrogenase 2</fullName>
    </recommendedName>
</protein>
<dbReference type="PRINTS" id="PR00081">
    <property type="entry name" value="GDHRDH"/>
</dbReference>
<reference evidence="5" key="1">
    <citation type="journal article" date="2023" name="DNA Res.">
        <title>Chromosome-level genome assembly of Phrynocephalus forsythii using third-generation DNA sequencing and Hi-C analysis.</title>
        <authorList>
            <person name="Qi Y."/>
            <person name="Zhao W."/>
            <person name="Zhao Y."/>
            <person name="Niu C."/>
            <person name="Cao S."/>
            <person name="Zhang Y."/>
        </authorList>
    </citation>
    <scope>NUCLEOTIDE SEQUENCE</scope>
    <source>
        <tissue evidence="5">Muscle</tissue>
    </source>
</reference>
<dbReference type="OrthoDB" id="9876299at2759"/>
<evidence type="ECO:0000256" key="4">
    <source>
        <dbReference type="SAM" id="Phobius"/>
    </source>
</evidence>
<evidence type="ECO:0000313" key="5">
    <source>
        <dbReference type="EMBL" id="KAJ7311865.1"/>
    </source>
</evidence>
<dbReference type="EMBL" id="JAPFRF010000013">
    <property type="protein sequence ID" value="KAJ7311865.1"/>
    <property type="molecule type" value="Genomic_DNA"/>
</dbReference>
<dbReference type="PRINTS" id="PR00080">
    <property type="entry name" value="SDRFAMILY"/>
</dbReference>
<sequence>MPGYHPEADNTLLIYMGVTVLCGGTILYRAKKNQMEKATPLCLGLLLLFALEILCFATLRSYLALSLFSLACLVFYIYTPTQAMLPVDLKAVLITGSDSGLGHELAKYLDRLGFIVFATVLNEKGPGAEMLKKICSDRLSILQLDITSSAQIKEAYLEVKRKLHNRDLWGVINNAGVMGYTADGELLPMHSYKQCMDVNFFGPVELSKTFLPLLRKSKGRLINISSMAGGIPMPRFAAYGASKAALTMFSGVMRQELSKWGIKVATVHPSAFRTGICGTPELWNKEEQKLLEDLSPDVMKDYGEDYIDNLKMFLTYIPSVSSADFSPVLCDVLHALLAERPHGLYTPGKNAYKYFLMFCYFPLWFYDFCMGRIMSSPSMPKALRATETGKIEPGEEAENACLSKNLI</sequence>
<dbReference type="InterPro" id="IPR020904">
    <property type="entry name" value="Sc_DH/Rdtase_CS"/>
</dbReference>
<dbReference type="Pfam" id="PF00106">
    <property type="entry name" value="adh_short"/>
    <property type="match status" value="1"/>
</dbReference>